<organism evidence="2 3">
    <name type="scientific">Temnothorax curvispinosus</name>
    <dbReference type="NCBI Taxonomy" id="300111"/>
    <lineage>
        <taxon>Eukaryota</taxon>
        <taxon>Metazoa</taxon>
        <taxon>Ecdysozoa</taxon>
        <taxon>Arthropoda</taxon>
        <taxon>Hexapoda</taxon>
        <taxon>Insecta</taxon>
        <taxon>Pterygota</taxon>
        <taxon>Neoptera</taxon>
        <taxon>Endopterygota</taxon>
        <taxon>Hymenoptera</taxon>
        <taxon>Apocrita</taxon>
        <taxon>Aculeata</taxon>
        <taxon>Formicoidea</taxon>
        <taxon>Formicidae</taxon>
        <taxon>Myrmicinae</taxon>
        <taxon>Temnothorax</taxon>
    </lineage>
</organism>
<dbReference type="AlphaFoldDB" id="A0A6J1QI61"/>
<dbReference type="PANTHER" id="PTHR47595">
    <property type="entry name" value="HEAT SHOCK 70 KDA PROTEIN 14"/>
    <property type="match status" value="1"/>
</dbReference>
<accession>A0A6J1QI61</accession>
<evidence type="ECO:0000313" key="3">
    <source>
        <dbReference type="RefSeq" id="XP_024880871.1"/>
    </source>
</evidence>
<feature type="domain" description="Myb/SANT-like DNA-binding" evidence="1">
    <location>
        <begin position="101"/>
        <end position="188"/>
    </location>
</feature>
<dbReference type="Gene3D" id="1.10.10.60">
    <property type="entry name" value="Homeodomain-like"/>
    <property type="match status" value="1"/>
</dbReference>
<feature type="non-terminal residue" evidence="3">
    <location>
        <position position="264"/>
    </location>
</feature>
<evidence type="ECO:0000259" key="1">
    <source>
        <dbReference type="Pfam" id="PF13837"/>
    </source>
</evidence>
<dbReference type="GeneID" id="112460443"/>
<dbReference type="PANTHER" id="PTHR47595:SF1">
    <property type="entry name" value="MYB_SANT-LIKE DNA-BINDING DOMAIN-CONTAINING PROTEIN"/>
    <property type="match status" value="1"/>
</dbReference>
<sequence length="264" mass="30055">MEDQEFAVISKDSSGNILVDVNGLVTCTLEGGLQFQVPYKEIDFTCDGLECTVDNRKVYVKLHETTDNTSINKENIISPPVIQNENNTIIQEKRRIDDTFAWTDASTKLFLSIYKEKIELLINRKIKTRKILWDKIREVMQSEGYNVTVIQIENKYKSLERSFKNMITNNKQTGRGRTTCPYQAELTELLGSKHNVEPLAVSGREGLILREDMRASTSQFISDPNTNSDENSNILSHNIQEENDNAIEIGMTRDTTTGSNYTSK</sequence>
<proteinExistence type="predicted"/>
<reference evidence="3" key="1">
    <citation type="submission" date="2025-08" db="UniProtKB">
        <authorList>
            <consortium name="RefSeq"/>
        </authorList>
    </citation>
    <scope>IDENTIFICATION</scope>
    <source>
        <tissue evidence="3">Whole body</tissue>
    </source>
</reference>
<dbReference type="OrthoDB" id="7554918at2759"/>
<dbReference type="InterPro" id="IPR044822">
    <property type="entry name" value="Myb_DNA-bind_4"/>
</dbReference>
<keyword evidence="2" id="KW-1185">Reference proteome</keyword>
<gene>
    <name evidence="3" type="primary">LOC112460443</name>
</gene>
<dbReference type="Proteomes" id="UP000504618">
    <property type="component" value="Unplaced"/>
</dbReference>
<name>A0A6J1QI61_9HYME</name>
<evidence type="ECO:0000313" key="2">
    <source>
        <dbReference type="Proteomes" id="UP000504618"/>
    </source>
</evidence>
<dbReference type="Pfam" id="PF13837">
    <property type="entry name" value="Myb_DNA-bind_4"/>
    <property type="match status" value="1"/>
</dbReference>
<dbReference type="RefSeq" id="XP_024880871.1">
    <property type="nucleotide sequence ID" value="XM_025025103.1"/>
</dbReference>
<protein>
    <submittedName>
        <fullName evidence="3">Uncharacterized protein LOC112460443</fullName>
    </submittedName>
</protein>